<evidence type="ECO:0000259" key="2">
    <source>
        <dbReference type="Pfam" id="PF20510"/>
    </source>
</evidence>
<dbReference type="Pfam" id="PF20510">
    <property type="entry name" value="HgmA_N"/>
    <property type="match status" value="1"/>
</dbReference>
<dbReference type="SUPFAM" id="SSF51182">
    <property type="entry name" value="RmlC-like cupins"/>
    <property type="match status" value="1"/>
</dbReference>
<feature type="domain" description="Homogentisate 1,2-dioxygenase N-terminal" evidence="2">
    <location>
        <begin position="124"/>
        <end position="180"/>
    </location>
</feature>
<reference evidence="3 4" key="1">
    <citation type="submission" date="2014-08" db="EMBL/GenBank/DDBJ databases">
        <authorList>
            <person name="Moulin Lionel"/>
        </authorList>
    </citation>
    <scope>NUCLEOTIDE SEQUENCE [LARGE SCALE GENOMIC DNA]</scope>
</reference>
<dbReference type="Proteomes" id="UP000046122">
    <property type="component" value="Unassembled WGS sequence"/>
</dbReference>
<organism evidence="3 4">
    <name type="scientific">Mesorhizobium plurifarium</name>
    <dbReference type="NCBI Taxonomy" id="69974"/>
    <lineage>
        <taxon>Bacteria</taxon>
        <taxon>Pseudomonadati</taxon>
        <taxon>Pseudomonadota</taxon>
        <taxon>Alphaproteobacteria</taxon>
        <taxon>Hyphomicrobiales</taxon>
        <taxon>Phyllobacteriaceae</taxon>
        <taxon>Mesorhizobium</taxon>
    </lineage>
</organism>
<evidence type="ECO:0000313" key="3">
    <source>
        <dbReference type="EMBL" id="CDX53141.1"/>
    </source>
</evidence>
<gene>
    <name evidence="3" type="ORF">MPL3365_170278</name>
</gene>
<dbReference type="AlphaFoldDB" id="A0A090FZE8"/>
<evidence type="ECO:0000256" key="1">
    <source>
        <dbReference type="SAM" id="MobiDB-lite"/>
    </source>
</evidence>
<sequence length="191" mass="21146">MHKLLSNESAVSVIKPNEQTAPNFVPTALELLNRCGMSIVAGIGERHHRVDQRTVIKRWQVASFLVIVSTFLQASNSARSFRRGAAASMISSRSGMPSTRLQIGPAAAGQRPLCRAAFGLALPPRGTNERSRLYRIRPSSRHTGRFRALSAWEDRAECRDHELALGQHRWNPVPMPSEPACSSRKPDKNVT</sequence>
<feature type="region of interest" description="Disordered" evidence="1">
    <location>
        <begin position="168"/>
        <end position="191"/>
    </location>
</feature>
<proteinExistence type="predicted"/>
<accession>A0A090FZE8</accession>
<protein>
    <recommendedName>
        <fullName evidence="2">Homogentisate 1,2-dioxygenase N-terminal domain-containing protein</fullName>
    </recommendedName>
</protein>
<dbReference type="InterPro" id="IPR046452">
    <property type="entry name" value="HgmA_N"/>
</dbReference>
<evidence type="ECO:0000313" key="4">
    <source>
        <dbReference type="Proteomes" id="UP000046122"/>
    </source>
</evidence>
<dbReference type="EMBL" id="CCNE01000009">
    <property type="protein sequence ID" value="CDX53141.1"/>
    <property type="molecule type" value="Genomic_DNA"/>
</dbReference>
<dbReference type="InterPro" id="IPR011051">
    <property type="entry name" value="RmlC_Cupin_sf"/>
</dbReference>
<name>A0A090FZE8_MESPL</name>